<dbReference type="PANTHER" id="PTHR24045">
    <property type="match status" value="1"/>
</dbReference>
<keyword evidence="4" id="KW-1133">Transmembrane helix</keyword>
<evidence type="ECO:0000313" key="7">
    <source>
        <dbReference type="Proteomes" id="UP001262817"/>
    </source>
</evidence>
<name>A0AAJ2ISE0_9LACT</name>
<protein>
    <submittedName>
        <fullName evidence="6">Glycosyl transferase</fullName>
    </submittedName>
</protein>
<dbReference type="GO" id="GO:0000271">
    <property type="term" value="P:polysaccharide biosynthetic process"/>
    <property type="evidence" value="ECO:0007669"/>
    <property type="project" value="UniProtKB-KW"/>
</dbReference>
<comment type="similarity">
    <text evidence="1">Belongs to the stealth family.</text>
</comment>
<sequence length="331" mass="39317">MEKIDFVVTYLDSTDKEWQKERAYHSGEDFDESLNNEARYRNMDNFQYWFRAVEKYAPWVNKIHLVTYGHIPEWLNVNHPKLNIVKHEDFIPEKYLPTFATQAIELNFDRIPGLSEQFVNFNDDLFLNSPTRPEDFFYKGFPVLQMMHTPILASEAFNVALFNNMLAVNEAKSPKKRLITWRNFSLRNGFFALAANLLMLPVLLFFHKFIGFRPDHLTQPFTKTIYRETREILPERYEFASKSKFRNSETITSWFLLDYLRATAEFYPHNSFKFGKMVPMGAEQDYKKLLASQMKVLCFNDGGTEIDFETEKVRLNKELNEKFSKKSEFEK</sequence>
<proteinExistence type="inferred from homology"/>
<reference evidence="6" key="1">
    <citation type="submission" date="2023-03" db="EMBL/GenBank/DDBJ databases">
        <authorList>
            <person name="Shen W."/>
            <person name="Cai J."/>
        </authorList>
    </citation>
    <scope>NUCLEOTIDE SEQUENCE</scope>
    <source>
        <strain evidence="6">P86-2</strain>
    </source>
</reference>
<evidence type="ECO:0000256" key="3">
    <source>
        <dbReference type="ARBA" id="ARBA00023169"/>
    </source>
</evidence>
<evidence type="ECO:0000313" key="6">
    <source>
        <dbReference type="EMBL" id="MDT2583718.1"/>
    </source>
</evidence>
<feature type="transmembrane region" description="Helical" evidence="4">
    <location>
        <begin position="184"/>
        <end position="206"/>
    </location>
</feature>
<dbReference type="Proteomes" id="UP001262817">
    <property type="component" value="Unassembled WGS sequence"/>
</dbReference>
<evidence type="ECO:0000256" key="2">
    <source>
        <dbReference type="ARBA" id="ARBA00022679"/>
    </source>
</evidence>
<organism evidence="6 7">
    <name type="scientific">Lactococcus petauri</name>
    <dbReference type="NCBI Taxonomy" id="1940789"/>
    <lineage>
        <taxon>Bacteria</taxon>
        <taxon>Bacillati</taxon>
        <taxon>Bacillota</taxon>
        <taxon>Bacilli</taxon>
        <taxon>Lactobacillales</taxon>
        <taxon>Streptococcaceae</taxon>
        <taxon>Lactococcus</taxon>
    </lineage>
</organism>
<dbReference type="Pfam" id="PF11380">
    <property type="entry name" value="Stealth_CR2"/>
    <property type="match status" value="1"/>
</dbReference>
<dbReference type="PANTHER" id="PTHR24045:SF0">
    <property type="entry name" value="N-ACETYLGLUCOSAMINE-1-PHOSPHOTRANSFERASE SUBUNITS ALPHA_BETA"/>
    <property type="match status" value="1"/>
</dbReference>
<accession>A0AAJ2ISE0</accession>
<gene>
    <name evidence="6" type="ORF">P7D17_06280</name>
</gene>
<evidence type="ECO:0000259" key="5">
    <source>
        <dbReference type="Pfam" id="PF11380"/>
    </source>
</evidence>
<keyword evidence="4" id="KW-0812">Transmembrane</keyword>
<dbReference type="RefSeq" id="WP_285141515.1">
    <property type="nucleotide sequence ID" value="NZ_JARPXR010000006.1"/>
</dbReference>
<feature type="domain" description="Stealth protein CR2 conserved region 2" evidence="5">
    <location>
        <begin position="39"/>
        <end position="139"/>
    </location>
</feature>
<dbReference type="InterPro" id="IPR021520">
    <property type="entry name" value="Stealth_CR2"/>
</dbReference>
<keyword evidence="3" id="KW-0270">Exopolysaccharide synthesis</keyword>
<evidence type="ECO:0000256" key="1">
    <source>
        <dbReference type="ARBA" id="ARBA00007583"/>
    </source>
</evidence>
<dbReference type="InterPro" id="IPR047141">
    <property type="entry name" value="Stealth"/>
</dbReference>
<dbReference type="EMBL" id="JARPXR010000006">
    <property type="protein sequence ID" value="MDT2583718.1"/>
    <property type="molecule type" value="Genomic_DNA"/>
</dbReference>
<keyword evidence="4" id="KW-0472">Membrane</keyword>
<dbReference type="GO" id="GO:0016772">
    <property type="term" value="F:transferase activity, transferring phosphorus-containing groups"/>
    <property type="evidence" value="ECO:0007669"/>
    <property type="project" value="InterPro"/>
</dbReference>
<dbReference type="AlphaFoldDB" id="A0AAJ2ISE0"/>
<evidence type="ECO:0000256" key="4">
    <source>
        <dbReference type="SAM" id="Phobius"/>
    </source>
</evidence>
<comment type="caution">
    <text evidence="6">The sequence shown here is derived from an EMBL/GenBank/DDBJ whole genome shotgun (WGS) entry which is preliminary data.</text>
</comment>
<keyword evidence="2 6" id="KW-0808">Transferase</keyword>